<accession>A0A0B6YS73</accession>
<dbReference type="EMBL" id="HACG01012244">
    <property type="protein sequence ID" value="CEK59109.1"/>
    <property type="molecule type" value="Transcribed_RNA"/>
</dbReference>
<reference evidence="2" key="1">
    <citation type="submission" date="2014-12" db="EMBL/GenBank/DDBJ databases">
        <title>Insight into the proteome of Arion vulgaris.</title>
        <authorList>
            <person name="Aradska J."/>
            <person name="Bulat T."/>
            <person name="Smidak R."/>
            <person name="Sarate P."/>
            <person name="Gangsoo J."/>
            <person name="Sialana F."/>
            <person name="Bilban M."/>
            <person name="Lubec G."/>
        </authorList>
    </citation>
    <scope>NUCLEOTIDE SEQUENCE</scope>
    <source>
        <tissue evidence="2">Skin</tissue>
    </source>
</reference>
<evidence type="ECO:0000256" key="1">
    <source>
        <dbReference type="SAM" id="MobiDB-lite"/>
    </source>
</evidence>
<feature type="non-terminal residue" evidence="2">
    <location>
        <position position="134"/>
    </location>
</feature>
<sequence length="134" mass="14647">QKLHTIKYSSVAVNTSILEDQNNNADSRKSCDCKQAKMVPHKAMQLQEQLFSPIASCKQSDVAHTSSSPLEVCHKQLGSGIQPLPTVDNTSRTVSNMYLAANRSPQESSHSSLEDVDQNDLDDAITGNKTMNTD</sequence>
<gene>
    <name evidence="2" type="primary">ORF35210</name>
</gene>
<evidence type="ECO:0000313" key="2">
    <source>
        <dbReference type="EMBL" id="CEK59109.1"/>
    </source>
</evidence>
<feature type="region of interest" description="Disordered" evidence="1">
    <location>
        <begin position="100"/>
        <end position="134"/>
    </location>
</feature>
<proteinExistence type="predicted"/>
<name>A0A0B6YS73_9EUPU</name>
<feature type="non-terminal residue" evidence="2">
    <location>
        <position position="1"/>
    </location>
</feature>
<dbReference type="AlphaFoldDB" id="A0A0B6YS73"/>
<organism evidence="2">
    <name type="scientific">Arion vulgaris</name>
    <dbReference type="NCBI Taxonomy" id="1028688"/>
    <lineage>
        <taxon>Eukaryota</taxon>
        <taxon>Metazoa</taxon>
        <taxon>Spiralia</taxon>
        <taxon>Lophotrochozoa</taxon>
        <taxon>Mollusca</taxon>
        <taxon>Gastropoda</taxon>
        <taxon>Heterobranchia</taxon>
        <taxon>Euthyneura</taxon>
        <taxon>Panpulmonata</taxon>
        <taxon>Eupulmonata</taxon>
        <taxon>Stylommatophora</taxon>
        <taxon>Helicina</taxon>
        <taxon>Arionoidea</taxon>
        <taxon>Arionidae</taxon>
        <taxon>Arion</taxon>
    </lineage>
</organism>
<protein>
    <submittedName>
        <fullName evidence="2">Uncharacterized protein</fullName>
    </submittedName>
</protein>
<feature type="compositionally biased region" description="Acidic residues" evidence="1">
    <location>
        <begin position="114"/>
        <end position="123"/>
    </location>
</feature>